<dbReference type="Proteomes" id="UP000317496">
    <property type="component" value="Chromosome"/>
</dbReference>
<dbReference type="InterPro" id="IPR012909">
    <property type="entry name" value="PHA_DNA-bd_N"/>
</dbReference>
<dbReference type="AlphaFoldDB" id="A0A516H715"/>
<feature type="domain" description="PHA accumulation regulator DNA-binding N-terminal" evidence="2">
    <location>
        <begin position="61"/>
        <end position="120"/>
    </location>
</feature>
<dbReference type="NCBIfam" id="TIGR01848">
    <property type="entry name" value="PHA_reg_PhaR"/>
    <property type="match status" value="1"/>
</dbReference>
<accession>A0A516H715</accession>
<dbReference type="GO" id="GO:0006355">
    <property type="term" value="P:regulation of DNA-templated transcription"/>
    <property type="evidence" value="ECO:0007669"/>
    <property type="project" value="InterPro"/>
</dbReference>
<dbReference type="Pfam" id="PF05233">
    <property type="entry name" value="PHB_acc"/>
    <property type="match status" value="1"/>
</dbReference>
<sequence>MPASLHRRPAPGHLFAPHKTLAYTYDNDVKYFLTNPRERSTVAETDQTTGAQTTGAPVVKIKKYANRRLYNTATSSYVTLENLCQMVKDGQDFLVEDAKSGEDITRGVLAQIIFEEESKGGQQLLPIGFLRRLISFYGDSLQTLVPSYLEISMTSFQRNQDQMRQYMAESFGEMFPFRSIEEMGRQNMQMFQRAMTMFNPFVAGADGDKAAGTGDKPGEPVEVDVLKKQMEELRKQVEALARTKG</sequence>
<evidence type="ECO:0000259" key="1">
    <source>
        <dbReference type="Pfam" id="PF05233"/>
    </source>
</evidence>
<protein>
    <submittedName>
        <fullName evidence="3">Polyhydroxyalkanoate synthesis repressor PhaR</fullName>
    </submittedName>
</protein>
<keyword evidence="4" id="KW-1185">Reference proteome</keyword>
<dbReference type="InterPro" id="IPR007897">
    <property type="entry name" value="PHB_accumulat"/>
</dbReference>
<evidence type="ECO:0000259" key="2">
    <source>
        <dbReference type="Pfam" id="PF07879"/>
    </source>
</evidence>
<feature type="domain" description="PHB accumulation regulatory" evidence="1">
    <location>
        <begin position="125"/>
        <end position="164"/>
    </location>
</feature>
<organism evidence="3 4">
    <name type="scientific">Ferrovibrio terrae</name>
    <dbReference type="NCBI Taxonomy" id="2594003"/>
    <lineage>
        <taxon>Bacteria</taxon>
        <taxon>Pseudomonadati</taxon>
        <taxon>Pseudomonadota</taxon>
        <taxon>Alphaproteobacteria</taxon>
        <taxon>Rhodospirillales</taxon>
        <taxon>Rhodospirillaceae</taxon>
        <taxon>Ferrovibrio</taxon>
    </lineage>
</organism>
<dbReference type="KEGG" id="fer:FNB15_20685"/>
<gene>
    <name evidence="3" type="primary">phaR</name>
    <name evidence="3" type="ORF">FNB15_20685</name>
</gene>
<reference evidence="3 4" key="1">
    <citation type="submission" date="2019-07" db="EMBL/GenBank/DDBJ databases">
        <title>Genome sequencing for Ferrovibrio sp. K5.</title>
        <authorList>
            <person name="Park S.-J."/>
        </authorList>
    </citation>
    <scope>NUCLEOTIDE SEQUENCE [LARGE SCALE GENOMIC DNA]</scope>
    <source>
        <strain evidence="3 4">K5</strain>
    </source>
</reference>
<proteinExistence type="predicted"/>
<dbReference type="InterPro" id="IPR010134">
    <property type="entry name" value="PHA_reg_PhaR"/>
</dbReference>
<name>A0A516H715_9PROT</name>
<dbReference type="OrthoDB" id="9795345at2"/>
<evidence type="ECO:0000313" key="4">
    <source>
        <dbReference type="Proteomes" id="UP000317496"/>
    </source>
</evidence>
<evidence type="ECO:0000313" key="3">
    <source>
        <dbReference type="EMBL" id="QDO99532.1"/>
    </source>
</evidence>
<dbReference type="EMBL" id="CP041636">
    <property type="protein sequence ID" value="QDO99532.1"/>
    <property type="molecule type" value="Genomic_DNA"/>
</dbReference>
<dbReference type="Pfam" id="PF07879">
    <property type="entry name" value="PHB_acc_N"/>
    <property type="match status" value="1"/>
</dbReference>